<dbReference type="RefSeq" id="WP_210231653.1">
    <property type="nucleotide sequence ID" value="NZ_CP076022.1"/>
</dbReference>
<dbReference type="KEGG" id="ajg:KKR91_03200"/>
<protein>
    <submittedName>
        <fullName evidence="2">SRPBCC family protein</fullName>
    </submittedName>
</protein>
<proteinExistence type="predicted"/>
<keyword evidence="3" id="KW-1185">Reference proteome</keyword>
<evidence type="ECO:0000256" key="1">
    <source>
        <dbReference type="SAM" id="MobiDB-lite"/>
    </source>
</evidence>
<dbReference type="InterPro" id="IPR023393">
    <property type="entry name" value="START-like_dom_sf"/>
</dbReference>
<dbReference type="AlphaFoldDB" id="A0A975R077"/>
<name>A0A975R077_9MICC</name>
<feature type="region of interest" description="Disordered" evidence="1">
    <location>
        <begin position="224"/>
        <end position="252"/>
    </location>
</feature>
<accession>A0A975R077</accession>
<evidence type="ECO:0000313" key="2">
    <source>
        <dbReference type="EMBL" id="QWC10655.1"/>
    </source>
</evidence>
<dbReference type="Gene3D" id="3.30.530.20">
    <property type="match status" value="1"/>
</dbReference>
<evidence type="ECO:0000313" key="3">
    <source>
        <dbReference type="Proteomes" id="UP000676885"/>
    </source>
</evidence>
<dbReference type="SUPFAM" id="SSF55961">
    <property type="entry name" value="Bet v1-like"/>
    <property type="match status" value="1"/>
</dbReference>
<sequence length="252" mass="27097">MGKRAAGQIYVEIPIAADMDRLWQLSQDTGLHPRWDLRFTAIRPTRSEADGTQRFSYEFRLPFHTITGTGTSLGTRTGTDGHATSVLKFTTADALSPIGPGSGYWRYQPYDGGVRFSTGYTYQPGWGLLGTVLDARLIRPALGWATALSFDRLRLWAEQDLDPATARNAWLVDAATRTAGMGAAAALLTAAARNRSVTTVLAALPAAVALLAAVLRAPAGPRVPRAGRCLRSPTDRRNSQAPSHLATLPEPA</sequence>
<gene>
    <name evidence="2" type="ORF">KKR91_03200</name>
</gene>
<dbReference type="EMBL" id="CP076022">
    <property type="protein sequence ID" value="QWC10655.1"/>
    <property type="molecule type" value="Genomic_DNA"/>
</dbReference>
<organism evidence="2 3">
    <name type="scientific">Arthrobacter jiangjiafuii</name>
    <dbReference type="NCBI Taxonomy" id="2817475"/>
    <lineage>
        <taxon>Bacteria</taxon>
        <taxon>Bacillati</taxon>
        <taxon>Actinomycetota</taxon>
        <taxon>Actinomycetes</taxon>
        <taxon>Micrococcales</taxon>
        <taxon>Micrococcaceae</taxon>
        <taxon>Arthrobacter</taxon>
    </lineage>
</organism>
<reference evidence="2 3" key="1">
    <citation type="submission" date="2021-05" db="EMBL/GenBank/DDBJ databases">
        <title>Novel species in genus Arthrobacter.</title>
        <authorList>
            <person name="Zhang G."/>
        </authorList>
    </citation>
    <scope>NUCLEOTIDE SEQUENCE [LARGE SCALE GENOMIC DNA]</scope>
    <source>
        <strain evidence="3">zg-ZUI227</strain>
    </source>
</reference>
<dbReference type="Proteomes" id="UP000676885">
    <property type="component" value="Chromosome"/>
</dbReference>